<name>A0A0F8YZQ5_9ZZZZ</name>
<gene>
    <name evidence="1" type="ORF">LCGC14_3032820</name>
</gene>
<accession>A0A0F8YZQ5</accession>
<dbReference type="Gene3D" id="3.30.420.280">
    <property type="match status" value="1"/>
</dbReference>
<comment type="caution">
    <text evidence="1">The sequence shown here is derived from an EMBL/GenBank/DDBJ whole genome shotgun (WGS) entry which is preliminary data.</text>
</comment>
<evidence type="ECO:0008006" key="2">
    <source>
        <dbReference type="Google" id="ProtNLM"/>
    </source>
</evidence>
<reference evidence="1" key="1">
    <citation type="journal article" date="2015" name="Nature">
        <title>Complex archaea that bridge the gap between prokaryotes and eukaryotes.</title>
        <authorList>
            <person name="Spang A."/>
            <person name="Saw J.H."/>
            <person name="Jorgensen S.L."/>
            <person name="Zaremba-Niedzwiedzka K."/>
            <person name="Martijn J."/>
            <person name="Lind A.E."/>
            <person name="van Eijk R."/>
            <person name="Schleper C."/>
            <person name="Guy L."/>
            <person name="Ettema T.J."/>
        </authorList>
    </citation>
    <scope>NUCLEOTIDE SEQUENCE</scope>
</reference>
<dbReference type="AlphaFoldDB" id="A0A0F8YZQ5"/>
<dbReference type="EMBL" id="LAZR01063393">
    <property type="protein sequence ID" value="KKK59594.1"/>
    <property type="molecule type" value="Genomic_DNA"/>
</dbReference>
<protein>
    <recommendedName>
        <fullName evidence="2">Terminase large subunit gp17-like C-terminal domain-containing protein</fullName>
    </recommendedName>
</protein>
<proteinExistence type="predicted"/>
<evidence type="ECO:0000313" key="1">
    <source>
        <dbReference type="EMBL" id="KKK59594.1"/>
    </source>
</evidence>
<sequence length="230" mass="26465">RRLRHGEWSSAEGVVYEEWDSAIHLIDPFQIPDDWPRYWAVDFGFTNPFVCQWWAEDPDGRLYLYREWYRTQWLVSEHVVAITEAVTEIVKIKPVKREWIEPKPRAIICDHDAEGRAQLVHALGIGTVTAKKAVADGIQAVKARLKVAGDGRPRLFVMRNALIERDPLLVEATKPTSTIEEVGAYVWDQRPGKPPKEEPIKKDDHGMDCARYMVAHLDPLGQKLPSVRYM</sequence>
<organism evidence="1">
    <name type="scientific">marine sediment metagenome</name>
    <dbReference type="NCBI Taxonomy" id="412755"/>
    <lineage>
        <taxon>unclassified sequences</taxon>
        <taxon>metagenomes</taxon>
        <taxon>ecological metagenomes</taxon>
    </lineage>
</organism>
<feature type="non-terminal residue" evidence="1">
    <location>
        <position position="1"/>
    </location>
</feature>